<dbReference type="EMBL" id="OU466862">
    <property type="protein sequence ID" value="CAH2070554.1"/>
    <property type="molecule type" value="Genomic_DNA"/>
</dbReference>
<proteinExistence type="predicted"/>
<evidence type="ECO:0000313" key="2">
    <source>
        <dbReference type="EMBL" id="CAH2070554.1"/>
    </source>
</evidence>
<feature type="compositionally biased region" description="Basic and acidic residues" evidence="1">
    <location>
        <begin position="68"/>
        <end position="79"/>
    </location>
</feature>
<protein>
    <submittedName>
        <fullName evidence="2">Uncharacterized protein</fullName>
    </submittedName>
</protein>
<dbReference type="AlphaFoldDB" id="A0AAU9SR37"/>
<evidence type="ECO:0000313" key="3">
    <source>
        <dbReference type="Proteomes" id="UP000836841"/>
    </source>
</evidence>
<feature type="compositionally biased region" description="Acidic residues" evidence="1">
    <location>
        <begin position="96"/>
        <end position="106"/>
    </location>
</feature>
<evidence type="ECO:0000256" key="1">
    <source>
        <dbReference type="SAM" id="MobiDB-lite"/>
    </source>
</evidence>
<organism evidence="2 3">
    <name type="scientific">Thlaspi arvense</name>
    <name type="common">Field penny-cress</name>
    <dbReference type="NCBI Taxonomy" id="13288"/>
    <lineage>
        <taxon>Eukaryota</taxon>
        <taxon>Viridiplantae</taxon>
        <taxon>Streptophyta</taxon>
        <taxon>Embryophyta</taxon>
        <taxon>Tracheophyta</taxon>
        <taxon>Spermatophyta</taxon>
        <taxon>Magnoliopsida</taxon>
        <taxon>eudicotyledons</taxon>
        <taxon>Gunneridae</taxon>
        <taxon>Pentapetalae</taxon>
        <taxon>rosids</taxon>
        <taxon>malvids</taxon>
        <taxon>Brassicales</taxon>
        <taxon>Brassicaceae</taxon>
        <taxon>Thlaspideae</taxon>
        <taxon>Thlaspi</taxon>
    </lineage>
</organism>
<accession>A0AAU9SR37</accession>
<name>A0AAU9SR37_THLAR</name>
<sequence>MPALRSPVSSSIFISSDEIDMKVNIYFGGREKDQDSNCFSLVGKARCEIDVYLEHNKGYDGGEDETDGRENHSDDGYEPEREDDSDDDAVNRPREDEEGEKSEDEAPVEKEIE</sequence>
<feature type="region of interest" description="Disordered" evidence="1">
    <location>
        <begin position="56"/>
        <end position="113"/>
    </location>
</feature>
<keyword evidence="3" id="KW-1185">Reference proteome</keyword>
<gene>
    <name evidence="2" type="ORF">TAV2_LOCUS19378</name>
</gene>
<reference evidence="2 3" key="1">
    <citation type="submission" date="2022-03" db="EMBL/GenBank/DDBJ databases">
        <authorList>
            <person name="Nunn A."/>
            <person name="Chopra R."/>
            <person name="Nunn A."/>
            <person name="Contreras Garrido A."/>
        </authorList>
    </citation>
    <scope>NUCLEOTIDE SEQUENCE [LARGE SCALE GENOMIC DNA]</scope>
</reference>
<dbReference type="Proteomes" id="UP000836841">
    <property type="component" value="Chromosome 6"/>
</dbReference>